<dbReference type="Gene3D" id="3.40.1280.10">
    <property type="match status" value="1"/>
</dbReference>
<evidence type="ECO:0000313" key="16">
    <source>
        <dbReference type="Proteomes" id="UP001589854"/>
    </source>
</evidence>
<dbReference type="GO" id="GO:0008168">
    <property type="term" value="F:methyltransferase activity"/>
    <property type="evidence" value="ECO:0007669"/>
    <property type="project" value="UniProtKB-KW"/>
</dbReference>
<dbReference type="InterPro" id="IPR006700">
    <property type="entry name" value="RsmE"/>
</dbReference>
<keyword evidence="7 12" id="KW-0489">Methyltransferase</keyword>
<keyword evidence="6 12" id="KW-0698">rRNA processing</keyword>
<dbReference type="RefSeq" id="WP_378929641.1">
    <property type="nucleotide sequence ID" value="NZ_JBHLVO010000001.1"/>
</dbReference>
<dbReference type="PANTHER" id="PTHR30027:SF3">
    <property type="entry name" value="16S RRNA (URACIL(1498)-N(3))-METHYLTRANSFERASE"/>
    <property type="match status" value="1"/>
</dbReference>
<dbReference type="SUPFAM" id="SSF75217">
    <property type="entry name" value="alpha/beta knot"/>
    <property type="match status" value="1"/>
</dbReference>
<evidence type="ECO:0000256" key="3">
    <source>
        <dbReference type="ARBA" id="ARBA00012328"/>
    </source>
</evidence>
<name>A0ABV6G8R2_9BACI</name>
<evidence type="ECO:0000313" key="15">
    <source>
        <dbReference type="EMBL" id="MFC0270060.1"/>
    </source>
</evidence>
<dbReference type="NCBIfam" id="TIGR00046">
    <property type="entry name" value="RsmE family RNA methyltransferase"/>
    <property type="match status" value="1"/>
</dbReference>
<comment type="catalytic activity">
    <reaction evidence="11 12">
        <text>uridine(1498) in 16S rRNA + S-adenosyl-L-methionine = N(3)-methyluridine(1498) in 16S rRNA + S-adenosyl-L-homocysteine + H(+)</text>
        <dbReference type="Rhea" id="RHEA:42920"/>
        <dbReference type="Rhea" id="RHEA-COMP:10283"/>
        <dbReference type="Rhea" id="RHEA-COMP:10284"/>
        <dbReference type="ChEBI" id="CHEBI:15378"/>
        <dbReference type="ChEBI" id="CHEBI:57856"/>
        <dbReference type="ChEBI" id="CHEBI:59789"/>
        <dbReference type="ChEBI" id="CHEBI:65315"/>
        <dbReference type="ChEBI" id="CHEBI:74502"/>
        <dbReference type="EC" id="2.1.1.193"/>
    </reaction>
</comment>
<dbReference type="CDD" id="cd18084">
    <property type="entry name" value="RsmE-like"/>
    <property type="match status" value="1"/>
</dbReference>
<dbReference type="NCBIfam" id="NF008691">
    <property type="entry name" value="PRK11713.1-4"/>
    <property type="match status" value="1"/>
</dbReference>
<reference evidence="15 16" key="1">
    <citation type="submission" date="2024-09" db="EMBL/GenBank/DDBJ databases">
        <authorList>
            <person name="Sun Q."/>
            <person name="Mori K."/>
        </authorList>
    </citation>
    <scope>NUCLEOTIDE SEQUENCE [LARGE SCALE GENOMIC DNA]</scope>
    <source>
        <strain evidence="15 16">CCM 7228</strain>
    </source>
</reference>
<dbReference type="InterPro" id="IPR029028">
    <property type="entry name" value="Alpha/beta_knot_MTases"/>
</dbReference>
<dbReference type="Gene3D" id="2.40.240.20">
    <property type="entry name" value="Hypothetical PUA domain-like, domain 1"/>
    <property type="match status" value="1"/>
</dbReference>
<dbReference type="NCBIfam" id="NF008692">
    <property type="entry name" value="PRK11713.1-5"/>
    <property type="match status" value="1"/>
</dbReference>
<proteinExistence type="inferred from homology"/>
<dbReference type="GO" id="GO:0032259">
    <property type="term" value="P:methylation"/>
    <property type="evidence" value="ECO:0007669"/>
    <property type="project" value="UniProtKB-KW"/>
</dbReference>
<feature type="domain" description="Ribosomal RNA small subunit methyltransferase E PUA-like" evidence="14">
    <location>
        <begin position="21"/>
        <end position="66"/>
    </location>
</feature>
<evidence type="ECO:0000256" key="8">
    <source>
        <dbReference type="ARBA" id="ARBA00022679"/>
    </source>
</evidence>
<comment type="subcellular location">
    <subcellularLocation>
        <location evidence="1 12">Cytoplasm</location>
    </subcellularLocation>
</comment>
<keyword evidence="5 12" id="KW-0963">Cytoplasm</keyword>
<sequence length="251" mass="28190">MQRYFINEAKVNLEHDIKVVGDDVHHISRVLRMQPGNTIVCCTNDGFEALCEIAEITNDQVVCRILEWMTVNHELPVHITIASGLPKGDKLEWIIQKGTELGAASFIPFNAARSIVKIDLKKLGKKQERWQKIAKEASEQSYRNKIPSIIEPQSFLELLERSKSFDVKIVAYEESAKSGEKKNLAKALGMLNKGQSMLAVFGPEGGLTEAEISKLEEHGFIICSFGPRILRTETAPLYLLSAVSYYIELSR</sequence>
<dbReference type="InterPro" id="IPR046887">
    <property type="entry name" value="RsmE_PUA-like"/>
</dbReference>
<comment type="function">
    <text evidence="10 12">Specifically methylates the N3 position of the uracil ring of uridine 1498 (m3U1498) in 16S rRNA. Acts on the fully assembled 30S ribosomal subunit.</text>
</comment>
<gene>
    <name evidence="15" type="ORF">ACFFIX_01115</name>
</gene>
<evidence type="ECO:0000256" key="10">
    <source>
        <dbReference type="ARBA" id="ARBA00025699"/>
    </source>
</evidence>
<dbReference type="PANTHER" id="PTHR30027">
    <property type="entry name" value="RIBOSOMAL RNA SMALL SUBUNIT METHYLTRANSFERASE E"/>
    <property type="match status" value="1"/>
</dbReference>
<keyword evidence="16" id="KW-1185">Reference proteome</keyword>
<dbReference type="InterPro" id="IPR029026">
    <property type="entry name" value="tRNA_m1G_MTases_N"/>
</dbReference>
<comment type="similarity">
    <text evidence="2 12">Belongs to the RNA methyltransferase RsmE family.</text>
</comment>
<dbReference type="SUPFAM" id="SSF88697">
    <property type="entry name" value="PUA domain-like"/>
    <property type="match status" value="1"/>
</dbReference>
<dbReference type="EC" id="2.1.1.193" evidence="3 12"/>
<dbReference type="PIRSF" id="PIRSF015601">
    <property type="entry name" value="MTase_slr0722"/>
    <property type="match status" value="1"/>
</dbReference>
<dbReference type="Pfam" id="PF20260">
    <property type="entry name" value="PUA_4"/>
    <property type="match status" value="1"/>
</dbReference>
<comment type="caution">
    <text evidence="15">The sequence shown here is derived from an EMBL/GenBank/DDBJ whole genome shotgun (WGS) entry which is preliminary data.</text>
</comment>
<evidence type="ECO:0000256" key="1">
    <source>
        <dbReference type="ARBA" id="ARBA00004496"/>
    </source>
</evidence>
<evidence type="ECO:0000259" key="13">
    <source>
        <dbReference type="Pfam" id="PF04452"/>
    </source>
</evidence>
<evidence type="ECO:0000256" key="4">
    <source>
        <dbReference type="ARBA" id="ARBA00013673"/>
    </source>
</evidence>
<evidence type="ECO:0000256" key="5">
    <source>
        <dbReference type="ARBA" id="ARBA00022490"/>
    </source>
</evidence>
<dbReference type="Pfam" id="PF04452">
    <property type="entry name" value="Methyltrans_RNA"/>
    <property type="match status" value="1"/>
</dbReference>
<dbReference type="Proteomes" id="UP001589854">
    <property type="component" value="Unassembled WGS sequence"/>
</dbReference>
<evidence type="ECO:0000256" key="12">
    <source>
        <dbReference type="PIRNR" id="PIRNR015601"/>
    </source>
</evidence>
<accession>A0ABV6G8R2</accession>
<keyword evidence="8 12" id="KW-0808">Transferase</keyword>
<protein>
    <recommendedName>
        <fullName evidence="4 12">Ribosomal RNA small subunit methyltransferase E</fullName>
        <ecNumber evidence="3 12">2.1.1.193</ecNumber>
    </recommendedName>
</protein>
<dbReference type="InterPro" id="IPR015947">
    <property type="entry name" value="PUA-like_sf"/>
</dbReference>
<organism evidence="15 16">
    <name type="scientific">Metabacillus herbersteinensis</name>
    <dbReference type="NCBI Taxonomy" id="283816"/>
    <lineage>
        <taxon>Bacteria</taxon>
        <taxon>Bacillati</taxon>
        <taxon>Bacillota</taxon>
        <taxon>Bacilli</taxon>
        <taxon>Bacillales</taxon>
        <taxon>Bacillaceae</taxon>
        <taxon>Metabacillus</taxon>
    </lineage>
</organism>
<feature type="domain" description="Ribosomal RNA small subunit methyltransferase E methyltransferase" evidence="13">
    <location>
        <begin position="74"/>
        <end position="243"/>
    </location>
</feature>
<dbReference type="InterPro" id="IPR046886">
    <property type="entry name" value="RsmE_MTase_dom"/>
</dbReference>
<evidence type="ECO:0000256" key="6">
    <source>
        <dbReference type="ARBA" id="ARBA00022552"/>
    </source>
</evidence>
<dbReference type="EMBL" id="JBHLVO010000001">
    <property type="protein sequence ID" value="MFC0270060.1"/>
    <property type="molecule type" value="Genomic_DNA"/>
</dbReference>
<keyword evidence="9 12" id="KW-0949">S-adenosyl-L-methionine</keyword>
<evidence type="ECO:0000256" key="9">
    <source>
        <dbReference type="ARBA" id="ARBA00022691"/>
    </source>
</evidence>
<evidence type="ECO:0000256" key="2">
    <source>
        <dbReference type="ARBA" id="ARBA00005528"/>
    </source>
</evidence>
<evidence type="ECO:0000256" key="7">
    <source>
        <dbReference type="ARBA" id="ARBA00022603"/>
    </source>
</evidence>
<evidence type="ECO:0000259" key="14">
    <source>
        <dbReference type="Pfam" id="PF20260"/>
    </source>
</evidence>
<evidence type="ECO:0000256" key="11">
    <source>
        <dbReference type="ARBA" id="ARBA00047944"/>
    </source>
</evidence>